<dbReference type="GO" id="GO:0016020">
    <property type="term" value="C:membrane"/>
    <property type="evidence" value="ECO:0007669"/>
    <property type="project" value="TreeGrafter"/>
</dbReference>
<dbReference type="InterPro" id="IPR006657">
    <property type="entry name" value="MoPterin_dinucl-bd_dom"/>
</dbReference>
<dbReference type="Pfam" id="PF01568">
    <property type="entry name" value="Molydop_binding"/>
    <property type="match status" value="1"/>
</dbReference>
<accession>A0AAW4FHX1</accession>
<dbReference type="InterPro" id="IPR007419">
    <property type="entry name" value="BFD-like_2Fe2S-bd_dom"/>
</dbReference>
<sequence length="885" mass="94510">MATEVKTTCPYCGVGCGVVATVGDDGGIGVKGDPDHPANFGRLCSKGAALGETLDLDGRLLYPEIGGQAAEWDEALDLVADRFSQAIAEHGPDSVAFYVSGQLLTEDYYVANKLMKGFIGSGNIDTNSRLCMSSSVAGHRRAFGSDTVPGCYEDLELADLVVLTGSNLAWCHPVLYQRLVAAKAARPQMQVVVIDPRRTMTADIADMHLAIRPDGDVALFNGLFAHLASSPAFDQGYISPHTSGFAEAFAAASAFDQATLARLTGLAEQELAAFFQLFESSEKVVTCYSQGVNQSVSGTDKVNAIINCHLATGRIGRPGMGPFSLTGQPNAMGGREVGGLANMLAAHMDIEKAGDRDQVRRFWGAPAIAARPGLKAVDMFRAVADGRIKAIWIMATNPVVSMPDADAIEAALRACPFVVVSDVIRQTDTTRHAHVLLPSLGWGEKDGTVTNSERRISRQRSFLTAPGEARADWWQLAEVGSLMGFAGAFAYASASEIFAEHAGLSGFENDGRRDFDVGAYAEIDGAGYDALMPFQWPQPRGKASTVTRFFADGGFYHPDGRARFIATTSQIAKRVSDAFPFTLNTGRVRDHWHTMTRTGKSARLSAHIGEPFVEIHPRDAMELDLSPADLVVLESPFGAAVVRALITDRQARGNLFVPMHWNDQFAAKARIDALVPPITDPVSGQPASKNVAVSARRFAASTYGFAVSAARPEGLDCAYWALAKARAGWRLELASQTEPDDWVAWCRRIFDIPVDIEPIGYADGPSGHRRLAFFDGAKLLLALYLAPEPVAVARSWVVEQLGASHADLRLRFALVAGRPGADKPDPGATVCSCFNVGINQIVAAVRGGCRSVEAIGQTLNAGTNCGSCRAEIRGIVDGCLAAAAE</sequence>
<comment type="similarity">
    <text evidence="3">Belongs to the prokaryotic molybdopterin-containing oxidoreductase family. NasA/NapA/NarB subfamily.</text>
</comment>
<dbReference type="Gene3D" id="3.40.228.10">
    <property type="entry name" value="Dimethylsulfoxide Reductase, domain 2"/>
    <property type="match status" value="1"/>
</dbReference>
<organism evidence="12 13">
    <name type="scientific">Ensifer canadensis</name>
    <dbReference type="NCBI Taxonomy" id="555315"/>
    <lineage>
        <taxon>Bacteria</taxon>
        <taxon>Pseudomonadati</taxon>
        <taxon>Pseudomonadota</taxon>
        <taxon>Alphaproteobacteria</taxon>
        <taxon>Hyphomicrobiales</taxon>
        <taxon>Rhizobiaceae</taxon>
        <taxon>Sinorhizobium/Ensifer group</taxon>
        <taxon>Ensifer</taxon>
    </lineage>
</organism>
<dbReference type="Gene3D" id="3.40.50.740">
    <property type="match status" value="1"/>
</dbReference>
<dbReference type="GO" id="GO:0043546">
    <property type="term" value="F:molybdopterin cofactor binding"/>
    <property type="evidence" value="ECO:0007669"/>
    <property type="project" value="InterPro"/>
</dbReference>
<dbReference type="InterPro" id="IPR006963">
    <property type="entry name" value="Mopterin_OxRdtase_4Fe-4S_dom"/>
</dbReference>
<proteinExistence type="inferred from homology"/>
<dbReference type="EMBL" id="WXFA01000003">
    <property type="protein sequence ID" value="MBM3090621.1"/>
    <property type="molecule type" value="Genomic_DNA"/>
</dbReference>
<dbReference type="InterPro" id="IPR041854">
    <property type="entry name" value="BFD-like_2Fe2S-bd_dom_sf"/>
</dbReference>
<name>A0AAW4FHX1_9HYPH</name>
<evidence type="ECO:0000256" key="6">
    <source>
        <dbReference type="ARBA" id="ARBA00022723"/>
    </source>
</evidence>
<dbReference type="CDD" id="cd02791">
    <property type="entry name" value="MopB_CT_Nitrate-R-NapA-like"/>
    <property type="match status" value="1"/>
</dbReference>
<dbReference type="Gene3D" id="1.10.10.1100">
    <property type="entry name" value="BFD-like [2Fe-2S]-binding domain"/>
    <property type="match status" value="1"/>
</dbReference>
<evidence type="ECO:0000256" key="1">
    <source>
        <dbReference type="ARBA" id="ARBA00001942"/>
    </source>
</evidence>
<dbReference type="PROSITE" id="PS00551">
    <property type="entry name" value="MOLYBDOPTERIN_PROK_1"/>
    <property type="match status" value="1"/>
</dbReference>
<dbReference type="InterPro" id="IPR027467">
    <property type="entry name" value="MopterinOxRdtase_cofactor_BS"/>
</dbReference>
<dbReference type="GO" id="GO:0042128">
    <property type="term" value="P:nitrate assimilation"/>
    <property type="evidence" value="ECO:0007669"/>
    <property type="project" value="UniProtKB-KW"/>
</dbReference>
<dbReference type="Pfam" id="PF04879">
    <property type="entry name" value="Molybdop_Fe4S4"/>
    <property type="match status" value="1"/>
</dbReference>
<dbReference type="CDD" id="cd02754">
    <property type="entry name" value="MopB_Nitrate-R-NapA-like"/>
    <property type="match status" value="1"/>
</dbReference>
<evidence type="ECO:0000256" key="7">
    <source>
        <dbReference type="ARBA" id="ARBA00023002"/>
    </source>
</evidence>
<evidence type="ECO:0000259" key="11">
    <source>
        <dbReference type="PROSITE" id="PS51669"/>
    </source>
</evidence>
<keyword evidence="4" id="KW-0004">4Fe-4S</keyword>
<dbReference type="SUPFAM" id="SSF53706">
    <property type="entry name" value="Formate dehydrogenase/DMSO reductase, domains 1-3"/>
    <property type="match status" value="1"/>
</dbReference>
<comment type="caution">
    <text evidence="12">The sequence shown here is derived from an EMBL/GenBank/DDBJ whole genome shotgun (WGS) entry which is preliminary data.</text>
</comment>
<dbReference type="GO" id="GO:0051539">
    <property type="term" value="F:4 iron, 4 sulfur cluster binding"/>
    <property type="evidence" value="ECO:0007669"/>
    <property type="project" value="UniProtKB-KW"/>
</dbReference>
<evidence type="ECO:0000256" key="2">
    <source>
        <dbReference type="ARBA" id="ARBA00001966"/>
    </source>
</evidence>
<evidence type="ECO:0000256" key="10">
    <source>
        <dbReference type="ARBA" id="ARBA00023063"/>
    </source>
</evidence>
<dbReference type="InterPro" id="IPR041957">
    <property type="entry name" value="CT_Nitrate-R-NapA-like"/>
</dbReference>
<dbReference type="RefSeq" id="WP_057220026.1">
    <property type="nucleotide sequence ID" value="NZ_CP083374.1"/>
</dbReference>
<dbReference type="PANTHER" id="PTHR43105">
    <property type="entry name" value="RESPIRATORY NITRATE REDUCTASE"/>
    <property type="match status" value="1"/>
</dbReference>
<evidence type="ECO:0000256" key="9">
    <source>
        <dbReference type="ARBA" id="ARBA00023014"/>
    </source>
</evidence>
<keyword evidence="13" id="KW-1185">Reference proteome</keyword>
<evidence type="ECO:0000256" key="4">
    <source>
        <dbReference type="ARBA" id="ARBA00022485"/>
    </source>
</evidence>
<dbReference type="SUPFAM" id="SSF50692">
    <property type="entry name" value="ADC-like"/>
    <property type="match status" value="1"/>
</dbReference>
<evidence type="ECO:0000256" key="5">
    <source>
        <dbReference type="ARBA" id="ARBA00022505"/>
    </source>
</evidence>
<dbReference type="Gene3D" id="2.20.25.90">
    <property type="entry name" value="ADC-like domains"/>
    <property type="match status" value="1"/>
</dbReference>
<dbReference type="InterPro" id="IPR009010">
    <property type="entry name" value="Asp_de-COase-like_dom_sf"/>
</dbReference>
<evidence type="ECO:0000256" key="3">
    <source>
        <dbReference type="ARBA" id="ARBA00008747"/>
    </source>
</evidence>
<dbReference type="Proteomes" id="UP000744980">
    <property type="component" value="Unassembled WGS sequence"/>
</dbReference>
<feature type="domain" description="4Fe-4S Mo/W bis-MGD-type" evidence="11">
    <location>
        <begin position="2"/>
        <end position="58"/>
    </location>
</feature>
<comment type="cofactor">
    <cofactor evidence="1">
        <name>Mo-bis(molybdopterin guanine dinucleotide)</name>
        <dbReference type="ChEBI" id="CHEBI:60539"/>
    </cofactor>
</comment>
<dbReference type="Gene3D" id="2.40.40.20">
    <property type="match status" value="1"/>
</dbReference>
<dbReference type="InterPro" id="IPR050123">
    <property type="entry name" value="Prok_molybdopt-oxidoreductase"/>
</dbReference>
<dbReference type="Pfam" id="PF00384">
    <property type="entry name" value="Molybdopterin"/>
    <property type="match status" value="1"/>
</dbReference>
<reference evidence="12 13" key="1">
    <citation type="submission" date="2020-01" db="EMBL/GenBank/DDBJ databases">
        <title>Draft genome assembly of Ensifer adhaerens T173.</title>
        <authorList>
            <person name="Craig J.E."/>
            <person name="Stinchcombe J.R."/>
        </authorList>
    </citation>
    <scope>NUCLEOTIDE SEQUENCE [LARGE SCALE GENOMIC DNA]</scope>
    <source>
        <strain evidence="12 13">T173</strain>
    </source>
</reference>
<dbReference type="GO" id="GO:0045333">
    <property type="term" value="P:cellular respiration"/>
    <property type="evidence" value="ECO:0007669"/>
    <property type="project" value="UniProtKB-ARBA"/>
</dbReference>
<dbReference type="InterPro" id="IPR006656">
    <property type="entry name" value="Mopterin_OxRdtase"/>
</dbReference>
<keyword evidence="7" id="KW-0560">Oxidoreductase</keyword>
<dbReference type="Pfam" id="PF04324">
    <property type="entry name" value="Fer2_BFD"/>
    <property type="match status" value="1"/>
</dbReference>
<gene>
    <name evidence="12" type="ORF">GFB56_07320</name>
</gene>
<dbReference type="PANTHER" id="PTHR43105:SF9">
    <property type="entry name" value="NADPH-FE(3+) OXIDOREDUCTASE SUBUNIT ALPHA"/>
    <property type="match status" value="1"/>
</dbReference>
<keyword evidence="6" id="KW-0479">Metal-binding</keyword>
<keyword evidence="10" id="KW-0534">Nitrate assimilation</keyword>
<dbReference type="PROSITE" id="PS51669">
    <property type="entry name" value="4FE4S_MOW_BIS_MGD"/>
    <property type="match status" value="1"/>
</dbReference>
<keyword evidence="5" id="KW-0500">Molybdenum</keyword>
<comment type="cofactor">
    <cofactor evidence="2">
        <name>[4Fe-4S] cluster</name>
        <dbReference type="ChEBI" id="CHEBI:49883"/>
    </cofactor>
</comment>
<keyword evidence="9" id="KW-0411">Iron-sulfur</keyword>
<protein>
    <submittedName>
        <fullName evidence="12">Molybdopterin-dependent oxidoreductase</fullName>
    </submittedName>
</protein>
<evidence type="ECO:0000313" key="12">
    <source>
        <dbReference type="EMBL" id="MBM3090621.1"/>
    </source>
</evidence>
<dbReference type="GO" id="GO:0046872">
    <property type="term" value="F:metal ion binding"/>
    <property type="evidence" value="ECO:0007669"/>
    <property type="project" value="UniProtKB-KW"/>
</dbReference>
<evidence type="ECO:0000313" key="13">
    <source>
        <dbReference type="Proteomes" id="UP000744980"/>
    </source>
</evidence>
<keyword evidence="8" id="KW-0408">Iron</keyword>
<dbReference type="GO" id="GO:0016491">
    <property type="term" value="F:oxidoreductase activity"/>
    <property type="evidence" value="ECO:0007669"/>
    <property type="project" value="UniProtKB-KW"/>
</dbReference>
<dbReference type="GO" id="GO:1990204">
    <property type="term" value="C:oxidoreductase complex"/>
    <property type="evidence" value="ECO:0007669"/>
    <property type="project" value="UniProtKB-ARBA"/>
</dbReference>
<dbReference type="SMART" id="SM00926">
    <property type="entry name" value="Molybdop_Fe4S4"/>
    <property type="match status" value="1"/>
</dbReference>
<dbReference type="AlphaFoldDB" id="A0AAW4FHX1"/>
<evidence type="ECO:0000256" key="8">
    <source>
        <dbReference type="ARBA" id="ARBA00023004"/>
    </source>
</evidence>